<dbReference type="PROSITE" id="PS51704">
    <property type="entry name" value="GP_PDE"/>
    <property type="match status" value="2"/>
</dbReference>
<feature type="compositionally biased region" description="Low complexity" evidence="6">
    <location>
        <begin position="759"/>
        <end position="771"/>
    </location>
</feature>
<feature type="domain" description="GP-PDE" evidence="8">
    <location>
        <begin position="382"/>
        <end position="683"/>
    </location>
</feature>
<dbReference type="Proteomes" id="UP000813463">
    <property type="component" value="Chromosome 2"/>
</dbReference>
<feature type="signal peptide" evidence="7">
    <location>
        <begin position="1"/>
        <end position="24"/>
    </location>
</feature>
<feature type="compositionally biased region" description="Basic and acidic residues" evidence="6">
    <location>
        <begin position="741"/>
        <end position="757"/>
    </location>
</feature>
<dbReference type="Pfam" id="PF03009">
    <property type="entry name" value="GDPD"/>
    <property type="match status" value="1"/>
</dbReference>
<proteinExistence type="predicted"/>
<dbReference type="InterPro" id="IPR030395">
    <property type="entry name" value="GP_PDE_dom"/>
</dbReference>
<dbReference type="CDD" id="cd08603">
    <property type="entry name" value="GDPD_SHV3_repeat_1"/>
    <property type="match status" value="1"/>
</dbReference>
<feature type="chain" id="PRO_5046217512" description="glycerophosphodiester phosphodiesterase" evidence="7">
    <location>
        <begin position="25"/>
        <end position="793"/>
    </location>
</feature>
<gene>
    <name evidence="10" type="primary">LOC110777381</name>
</gene>
<comment type="catalytic activity">
    <reaction evidence="5">
        <text>a sn-glycero-3-phosphodiester + H2O = an alcohol + sn-glycerol 3-phosphate + H(+)</text>
        <dbReference type="Rhea" id="RHEA:12969"/>
        <dbReference type="ChEBI" id="CHEBI:15377"/>
        <dbReference type="ChEBI" id="CHEBI:15378"/>
        <dbReference type="ChEBI" id="CHEBI:30879"/>
        <dbReference type="ChEBI" id="CHEBI:57597"/>
        <dbReference type="ChEBI" id="CHEBI:83408"/>
        <dbReference type="EC" id="3.1.4.46"/>
    </reaction>
</comment>
<dbReference type="PANTHER" id="PTHR43620">
    <property type="entry name" value="GLYCEROPHOSPHORYL DIESTER PHOSPHODIESTERASE"/>
    <property type="match status" value="1"/>
</dbReference>
<evidence type="ECO:0000256" key="2">
    <source>
        <dbReference type="ARBA" id="ARBA00022729"/>
    </source>
</evidence>
<dbReference type="CDD" id="cd08604">
    <property type="entry name" value="GDPD_SHV3_repeat_2"/>
    <property type="match status" value="1"/>
</dbReference>
<protein>
    <recommendedName>
        <fullName evidence="1">glycerophosphodiester phosphodiesterase</fullName>
        <ecNumber evidence="1">3.1.4.46</ecNumber>
    </recommendedName>
</protein>
<evidence type="ECO:0000256" key="3">
    <source>
        <dbReference type="ARBA" id="ARBA00022798"/>
    </source>
</evidence>
<name>A0ABM3R9P1_SPIOL</name>
<evidence type="ECO:0000256" key="7">
    <source>
        <dbReference type="SAM" id="SignalP"/>
    </source>
</evidence>
<organism evidence="9 10">
    <name type="scientific">Spinacia oleracea</name>
    <name type="common">Spinach</name>
    <dbReference type="NCBI Taxonomy" id="3562"/>
    <lineage>
        <taxon>Eukaryota</taxon>
        <taxon>Viridiplantae</taxon>
        <taxon>Streptophyta</taxon>
        <taxon>Embryophyta</taxon>
        <taxon>Tracheophyta</taxon>
        <taxon>Spermatophyta</taxon>
        <taxon>Magnoliopsida</taxon>
        <taxon>eudicotyledons</taxon>
        <taxon>Gunneridae</taxon>
        <taxon>Pentapetalae</taxon>
        <taxon>Caryophyllales</taxon>
        <taxon>Chenopodiaceae</taxon>
        <taxon>Chenopodioideae</taxon>
        <taxon>Anserineae</taxon>
        <taxon>Spinacia</taxon>
    </lineage>
</organism>
<dbReference type="EC" id="3.1.4.46" evidence="1"/>
<evidence type="ECO:0000313" key="9">
    <source>
        <dbReference type="Proteomes" id="UP000813463"/>
    </source>
</evidence>
<reference evidence="10" key="2">
    <citation type="submission" date="2025-08" db="UniProtKB">
        <authorList>
            <consortium name="RefSeq"/>
        </authorList>
    </citation>
    <scope>IDENTIFICATION</scope>
    <source>
        <tissue evidence="10">Leaf</tissue>
    </source>
</reference>
<dbReference type="InterPro" id="IPR017946">
    <property type="entry name" value="PLC-like_Pdiesterase_TIM-brl"/>
</dbReference>
<dbReference type="Gene3D" id="3.20.20.190">
    <property type="entry name" value="Phosphatidylinositol (PI) phosphodiesterase"/>
    <property type="match status" value="2"/>
</dbReference>
<dbReference type="RefSeq" id="XP_056692338.1">
    <property type="nucleotide sequence ID" value="XM_056836360.1"/>
</dbReference>
<feature type="domain" description="GP-PDE" evidence="8">
    <location>
        <begin position="64"/>
        <end position="365"/>
    </location>
</feature>
<keyword evidence="9" id="KW-1185">Reference proteome</keyword>
<evidence type="ECO:0000256" key="1">
    <source>
        <dbReference type="ARBA" id="ARBA00012247"/>
    </source>
</evidence>
<dbReference type="SUPFAM" id="SSF51695">
    <property type="entry name" value="PLC-like phosphodiesterases"/>
    <property type="match status" value="2"/>
</dbReference>
<accession>A0ABM3R9P1</accession>
<keyword evidence="2 7" id="KW-0732">Signal</keyword>
<keyword evidence="4" id="KW-0378">Hydrolase</keyword>
<keyword evidence="3" id="KW-0319">Glycerol metabolism</keyword>
<dbReference type="PANTHER" id="PTHR43620:SF44">
    <property type="entry name" value="GLYCEROPHOSPHODIESTER PHOSPHODIESTERASE GDPDL6-RELATED"/>
    <property type="match status" value="1"/>
</dbReference>
<evidence type="ECO:0000256" key="4">
    <source>
        <dbReference type="ARBA" id="ARBA00022801"/>
    </source>
</evidence>
<evidence type="ECO:0000256" key="6">
    <source>
        <dbReference type="SAM" id="MobiDB-lite"/>
    </source>
</evidence>
<feature type="region of interest" description="Disordered" evidence="6">
    <location>
        <begin position="734"/>
        <end position="771"/>
    </location>
</feature>
<sequence>MSRMNKMMQYLVVAFLFFIELITAQKHPGIGIQKHPGIGIQKHPGIGIGIPPPPKWLTLTGQQPALIARGGFSGLFPDSSRYAYDFVTQVSMPNSIFHCDLQLTKDSVGFCQTELNLDNSTNIAQVFPQGQKTYKVNGKDVRGWFAIDYFADQLLPNVTSVQNVLTRPNAFDGQPLLLVEDVTSISKPPPRVWLNVQYDLFYNQQKISPALYLEDLRFAGINYISSPEIGFLKSIGAKVDKARTKPKLVFRFLEPDAIEPTTNQAYGDILKNLASIKPFASGILVPKTYIWPINKEMYLLPPTTLVNDAHKLGLEVYASGFANDYPGSYNYSYDPTAEYLQFIDNGLFSVDGVLTDFAPTASEAIACLAHNKNASKPKNSHSLIISHNGASGDYTGCTDLAYEKAVMDGADIIDCSVQMSKDGIAFCLDSADLLGDTTAITTFMSKSSNIPEIQPMNGVFTFDLTWTEIQTLKPQLKAPLSQDMGGLPRNPANKDKGKFLTLAQFLDFAKAKAVTGVLINIQNAPYLASKRGLDIVGAVTKALSNATFDKQSTQQVMIQSDDTSVLEKFKEVPSYKRVYDITGIIGDAPKPSVDEIKRYADAVDVRRPSILKTTAFFISNFTKVVDEMHAANLSVHVSTLYNEYTSLAFDFFADPMIELATLIEALKVDAVVTDYPATANVYMRSPCSDPTNTNLEYPITPVEPGALLEIAAPEALPPSGAPAPALQAASIVDPPLPPVSKAEESPKAPEPADDKKKSASASGSGSGRRSNTSLCLCLSLVAALTLSLILTVH</sequence>
<dbReference type="GeneID" id="110777381"/>
<evidence type="ECO:0000259" key="8">
    <source>
        <dbReference type="PROSITE" id="PS51704"/>
    </source>
</evidence>
<reference evidence="9" key="1">
    <citation type="journal article" date="2021" name="Nat. Commun.">
        <title>Genomic analyses provide insights into spinach domestication and the genetic basis of agronomic traits.</title>
        <authorList>
            <person name="Cai X."/>
            <person name="Sun X."/>
            <person name="Xu C."/>
            <person name="Sun H."/>
            <person name="Wang X."/>
            <person name="Ge C."/>
            <person name="Zhang Z."/>
            <person name="Wang Q."/>
            <person name="Fei Z."/>
            <person name="Jiao C."/>
            <person name="Wang Q."/>
        </authorList>
    </citation>
    <scope>NUCLEOTIDE SEQUENCE [LARGE SCALE GENOMIC DNA]</scope>
    <source>
        <strain evidence="9">cv. Varoflay</strain>
    </source>
</reference>
<evidence type="ECO:0000256" key="5">
    <source>
        <dbReference type="ARBA" id="ARBA00047512"/>
    </source>
</evidence>
<evidence type="ECO:0000313" key="10">
    <source>
        <dbReference type="RefSeq" id="XP_056692338.1"/>
    </source>
</evidence>